<dbReference type="InterPro" id="IPR029787">
    <property type="entry name" value="Nucleotide_cyclase"/>
</dbReference>
<comment type="similarity">
    <text evidence="1">Belongs to the adenylyl cyclase class-3 family.</text>
</comment>
<dbReference type="SUPFAM" id="SSF55073">
    <property type="entry name" value="Nucleotide cyclase"/>
    <property type="match status" value="1"/>
</dbReference>
<dbReference type="GO" id="GO:0004016">
    <property type="term" value="F:adenylate cyclase activity"/>
    <property type="evidence" value="ECO:0007669"/>
    <property type="project" value="UniProtKB-ARBA"/>
</dbReference>
<dbReference type="InterPro" id="IPR029016">
    <property type="entry name" value="GAF-like_dom_sf"/>
</dbReference>
<protein>
    <submittedName>
        <fullName evidence="3">GAF domain-containing protein</fullName>
    </submittedName>
</protein>
<evidence type="ECO:0000313" key="3">
    <source>
        <dbReference type="EMBL" id="MBW4548942.1"/>
    </source>
</evidence>
<evidence type="ECO:0000259" key="2">
    <source>
        <dbReference type="PROSITE" id="PS50125"/>
    </source>
</evidence>
<dbReference type="Gene3D" id="3.30.450.40">
    <property type="match status" value="1"/>
</dbReference>
<sequence>MAKISLKRLLAKKEVSSILSDLLKAIDTSINIQDAEGKLLIDNDKTQPLEKYPVELAGEVIGWVIGDDKASPVASLLSHLVKNEFEKKTLARETLDKYKELNLIYNISEKITASLELKEVAKLVIDEARRLISADSGSLMLLNKETGKFEVIAAFGQRHETKAPIEMGQGIAGNVVLTRRGEIINEVSSDSRFVKGHNRVNSLICVPLQIHEQAIGVINISSEEPFNYTAADLKLFMALASQAASAIENAILHENKLKQERIKSNLERYVNSQLVEAILNEQGDISLAPAKMDITILFSDIRNFTSKCEELEPEKIVEYLNEYFTHMVEVIFSHGGTVNKFVGDMIVAMFGAPSRLVDSERRAIETAIEMQNRIKQIPVPWIRQNFITGIGISSGEVVVGNVGSPQHMDYTAIGDKVNVASRLQSIAKGEQILVSRGIYDVTKDLFEFKEIGSIKVKGKKEAIEVFEVVY</sequence>
<dbReference type="PANTHER" id="PTHR43081:SF1">
    <property type="entry name" value="ADENYLATE CYCLASE, TERMINAL-DIFFERENTIATION SPECIFIC"/>
    <property type="match status" value="1"/>
</dbReference>
<reference evidence="3" key="1">
    <citation type="submission" date="2021-05" db="EMBL/GenBank/DDBJ databases">
        <authorList>
            <person name="Pietrasiak N."/>
            <person name="Ward R."/>
            <person name="Stajich J.E."/>
            <person name="Kurbessoian T."/>
        </authorList>
    </citation>
    <scope>NUCLEOTIDE SEQUENCE</scope>
    <source>
        <strain evidence="3">CPER-KK1</strain>
    </source>
</reference>
<organism evidence="3 4">
    <name type="scientific">Symplocastrum torsivum CPER-KK1</name>
    <dbReference type="NCBI Taxonomy" id="450513"/>
    <lineage>
        <taxon>Bacteria</taxon>
        <taxon>Bacillati</taxon>
        <taxon>Cyanobacteriota</taxon>
        <taxon>Cyanophyceae</taxon>
        <taxon>Oscillatoriophycideae</taxon>
        <taxon>Oscillatoriales</taxon>
        <taxon>Microcoleaceae</taxon>
        <taxon>Symplocastrum</taxon>
    </lineage>
</organism>
<accession>A0A951PU04</accession>
<gene>
    <name evidence="3" type="ORF">KME25_31745</name>
</gene>
<feature type="domain" description="Guanylate cyclase" evidence="2">
    <location>
        <begin position="295"/>
        <end position="424"/>
    </location>
</feature>
<evidence type="ECO:0000313" key="4">
    <source>
        <dbReference type="Proteomes" id="UP000753908"/>
    </source>
</evidence>
<dbReference type="AlphaFoldDB" id="A0A951PU04"/>
<dbReference type="SUPFAM" id="SSF55781">
    <property type="entry name" value="GAF domain-like"/>
    <property type="match status" value="1"/>
</dbReference>
<dbReference type="Pfam" id="PF00211">
    <property type="entry name" value="Guanylate_cyc"/>
    <property type="match status" value="1"/>
</dbReference>
<dbReference type="InterPro" id="IPR003018">
    <property type="entry name" value="GAF"/>
</dbReference>
<comment type="caution">
    <text evidence="3">The sequence shown here is derived from an EMBL/GenBank/DDBJ whole genome shotgun (WGS) entry which is preliminary data.</text>
</comment>
<evidence type="ECO:0000256" key="1">
    <source>
        <dbReference type="ARBA" id="ARBA00005381"/>
    </source>
</evidence>
<dbReference type="EMBL" id="JAHHIF010000077">
    <property type="protein sequence ID" value="MBW4548942.1"/>
    <property type="molecule type" value="Genomic_DNA"/>
</dbReference>
<dbReference type="SMART" id="SM00044">
    <property type="entry name" value="CYCc"/>
    <property type="match status" value="1"/>
</dbReference>
<dbReference type="Gene3D" id="3.30.70.1230">
    <property type="entry name" value="Nucleotide cyclase"/>
    <property type="match status" value="1"/>
</dbReference>
<reference evidence="3" key="2">
    <citation type="journal article" date="2022" name="Microbiol. Resour. Announc.">
        <title>Metagenome Sequencing to Explore Phylogenomics of Terrestrial Cyanobacteria.</title>
        <authorList>
            <person name="Ward R.D."/>
            <person name="Stajich J.E."/>
            <person name="Johansen J.R."/>
            <person name="Huntemann M."/>
            <person name="Clum A."/>
            <person name="Foster B."/>
            <person name="Foster B."/>
            <person name="Roux S."/>
            <person name="Palaniappan K."/>
            <person name="Varghese N."/>
            <person name="Mukherjee S."/>
            <person name="Reddy T.B.K."/>
            <person name="Daum C."/>
            <person name="Copeland A."/>
            <person name="Chen I.A."/>
            <person name="Ivanova N.N."/>
            <person name="Kyrpides N.C."/>
            <person name="Shapiro N."/>
            <person name="Eloe-Fadrosh E.A."/>
            <person name="Pietrasiak N."/>
        </authorList>
    </citation>
    <scope>NUCLEOTIDE SEQUENCE</scope>
    <source>
        <strain evidence="3">CPER-KK1</strain>
    </source>
</reference>
<dbReference type="CDD" id="cd07302">
    <property type="entry name" value="CHD"/>
    <property type="match status" value="1"/>
</dbReference>
<dbReference type="PANTHER" id="PTHR43081">
    <property type="entry name" value="ADENYLATE CYCLASE, TERMINAL-DIFFERENTIATION SPECIFIC-RELATED"/>
    <property type="match status" value="1"/>
</dbReference>
<dbReference type="InterPro" id="IPR001054">
    <property type="entry name" value="A/G_cyclase"/>
</dbReference>
<name>A0A951PU04_9CYAN</name>
<dbReference type="SMART" id="SM00065">
    <property type="entry name" value="GAF"/>
    <property type="match status" value="1"/>
</dbReference>
<proteinExistence type="inferred from homology"/>
<dbReference type="InterPro" id="IPR050697">
    <property type="entry name" value="Adenylyl/Guanylyl_Cyclase_3/4"/>
</dbReference>
<dbReference type="GO" id="GO:0035556">
    <property type="term" value="P:intracellular signal transduction"/>
    <property type="evidence" value="ECO:0007669"/>
    <property type="project" value="InterPro"/>
</dbReference>
<dbReference type="GO" id="GO:0006171">
    <property type="term" value="P:cAMP biosynthetic process"/>
    <property type="evidence" value="ECO:0007669"/>
    <property type="project" value="TreeGrafter"/>
</dbReference>
<dbReference type="PROSITE" id="PS50125">
    <property type="entry name" value="GUANYLATE_CYCLASE_2"/>
    <property type="match status" value="1"/>
</dbReference>
<dbReference type="Proteomes" id="UP000753908">
    <property type="component" value="Unassembled WGS sequence"/>
</dbReference>
<dbReference type="Pfam" id="PF13185">
    <property type="entry name" value="GAF_2"/>
    <property type="match status" value="1"/>
</dbReference>